<evidence type="ECO:0000256" key="1">
    <source>
        <dbReference type="SAM" id="MobiDB-lite"/>
    </source>
</evidence>
<name>A0AAE1UFI4_9EUCA</name>
<dbReference type="Proteomes" id="UP001292094">
    <property type="component" value="Unassembled WGS sequence"/>
</dbReference>
<organism evidence="2 3">
    <name type="scientific">Petrolisthes manimaculis</name>
    <dbReference type="NCBI Taxonomy" id="1843537"/>
    <lineage>
        <taxon>Eukaryota</taxon>
        <taxon>Metazoa</taxon>
        <taxon>Ecdysozoa</taxon>
        <taxon>Arthropoda</taxon>
        <taxon>Crustacea</taxon>
        <taxon>Multicrustacea</taxon>
        <taxon>Malacostraca</taxon>
        <taxon>Eumalacostraca</taxon>
        <taxon>Eucarida</taxon>
        <taxon>Decapoda</taxon>
        <taxon>Pleocyemata</taxon>
        <taxon>Anomura</taxon>
        <taxon>Galatheoidea</taxon>
        <taxon>Porcellanidae</taxon>
        <taxon>Petrolisthes</taxon>
    </lineage>
</organism>
<dbReference type="GO" id="GO:0061343">
    <property type="term" value="P:cell adhesion involved in heart morphogenesis"/>
    <property type="evidence" value="ECO:0007669"/>
    <property type="project" value="TreeGrafter"/>
</dbReference>
<dbReference type="GO" id="GO:0031012">
    <property type="term" value="C:extracellular matrix"/>
    <property type="evidence" value="ECO:0007669"/>
    <property type="project" value="TreeGrafter"/>
</dbReference>
<dbReference type="GO" id="GO:0007508">
    <property type="term" value="P:larval heart development"/>
    <property type="evidence" value="ECO:0007669"/>
    <property type="project" value="TreeGrafter"/>
</dbReference>
<dbReference type="PANTHER" id="PTHR33395:SF21">
    <property type="entry name" value="PERICARDIN"/>
    <property type="match status" value="1"/>
</dbReference>
<evidence type="ECO:0000313" key="2">
    <source>
        <dbReference type="EMBL" id="KAK4318531.1"/>
    </source>
</evidence>
<protein>
    <submittedName>
        <fullName evidence="2">Uncharacterized protein</fullName>
    </submittedName>
</protein>
<keyword evidence="3" id="KW-1185">Reference proteome</keyword>
<dbReference type="AlphaFoldDB" id="A0AAE1UFI4"/>
<accession>A0AAE1UFI4</accession>
<comment type="caution">
    <text evidence="2">The sequence shown here is derived from an EMBL/GenBank/DDBJ whole genome shotgun (WGS) entry which is preliminary data.</text>
</comment>
<evidence type="ECO:0000313" key="3">
    <source>
        <dbReference type="Proteomes" id="UP001292094"/>
    </source>
</evidence>
<dbReference type="EMBL" id="JAWZYT010000823">
    <property type="protein sequence ID" value="KAK4318531.1"/>
    <property type="molecule type" value="Genomic_DNA"/>
</dbReference>
<proteinExistence type="predicted"/>
<dbReference type="PANTHER" id="PTHR33395">
    <property type="entry name" value="TRANSCRIPTASE, PUTATIVE-RELATED-RELATED"/>
    <property type="match status" value="1"/>
</dbReference>
<gene>
    <name evidence="2" type="ORF">Pmani_010472</name>
</gene>
<sequence length="189" mass="21978">MSRRSARTTQNKDGMRGEGSADPVNMDDNYKEDQSSNVNTRENCGKCDQPVLDEDLAVSCEEEMEVKLDDVQVMVVEGKNKSKDMDTRFRGDTTGNTLDLLFSNDDSVVEDIRLESPLGRSDHGCIYFKCDMNYFEEKRKKQVYMFEKGDYEMMKKKLNSMNWSQYISQELTIEGKWTRFCGRFKEIID</sequence>
<reference evidence="2" key="1">
    <citation type="submission" date="2023-11" db="EMBL/GenBank/DDBJ databases">
        <title>Genome assemblies of two species of porcelain crab, Petrolisthes cinctipes and Petrolisthes manimaculis (Anomura: Porcellanidae).</title>
        <authorList>
            <person name="Angst P."/>
        </authorList>
    </citation>
    <scope>NUCLEOTIDE SEQUENCE</scope>
    <source>
        <strain evidence="2">PB745_02</strain>
        <tissue evidence="2">Gill</tissue>
    </source>
</reference>
<feature type="region of interest" description="Disordered" evidence="1">
    <location>
        <begin position="1"/>
        <end position="45"/>
    </location>
</feature>